<protein>
    <submittedName>
        <fullName evidence="2">Uncharacterized protein</fullName>
    </submittedName>
</protein>
<accession>A0A2H0RCH1</accession>
<dbReference type="EMBL" id="PCXV01000029">
    <property type="protein sequence ID" value="PIR44076.1"/>
    <property type="molecule type" value="Genomic_DNA"/>
</dbReference>
<keyword evidence="1" id="KW-0472">Membrane</keyword>
<proteinExistence type="predicted"/>
<dbReference type="AlphaFoldDB" id="A0A2H0RCH1"/>
<feature type="transmembrane region" description="Helical" evidence="1">
    <location>
        <begin position="60"/>
        <end position="78"/>
    </location>
</feature>
<evidence type="ECO:0000256" key="1">
    <source>
        <dbReference type="SAM" id="Phobius"/>
    </source>
</evidence>
<organism evidence="2 3">
    <name type="scientific">Candidatus Wolfebacteria bacterium CG10_big_fil_rev_8_21_14_0_10_31_9</name>
    <dbReference type="NCBI Taxonomy" id="1975070"/>
    <lineage>
        <taxon>Bacteria</taxon>
        <taxon>Candidatus Wolfeibacteriota</taxon>
    </lineage>
</organism>
<feature type="transmembrane region" description="Helical" evidence="1">
    <location>
        <begin position="131"/>
        <end position="148"/>
    </location>
</feature>
<dbReference type="Proteomes" id="UP000231602">
    <property type="component" value="Unassembled WGS sequence"/>
</dbReference>
<keyword evidence="1" id="KW-0812">Transmembrane</keyword>
<reference evidence="2 3" key="1">
    <citation type="submission" date="2017-09" db="EMBL/GenBank/DDBJ databases">
        <title>Depth-based differentiation of microbial function through sediment-hosted aquifers and enrichment of novel symbionts in the deep terrestrial subsurface.</title>
        <authorList>
            <person name="Probst A.J."/>
            <person name="Ladd B."/>
            <person name="Jarett J.K."/>
            <person name="Geller-Mcgrath D.E."/>
            <person name="Sieber C.M."/>
            <person name="Emerson J.B."/>
            <person name="Anantharaman K."/>
            <person name="Thomas B.C."/>
            <person name="Malmstrom R."/>
            <person name="Stieglmeier M."/>
            <person name="Klingl A."/>
            <person name="Woyke T."/>
            <person name="Ryan C.M."/>
            <person name="Banfield J.F."/>
        </authorList>
    </citation>
    <scope>NUCLEOTIDE SEQUENCE [LARGE SCALE GENOMIC DNA]</scope>
    <source>
        <strain evidence="2">CG10_big_fil_rev_8_21_14_0_10_31_9</strain>
    </source>
</reference>
<evidence type="ECO:0000313" key="2">
    <source>
        <dbReference type="EMBL" id="PIR44076.1"/>
    </source>
</evidence>
<sequence length="149" mass="17336">MIKINKKATLEQLEIVKIEFRLTQNQMDKYDNISAKIKTWAVTLWGASIGWALQTKNKEILLVGLFVSIAFWIIDAVNKNFRTNYKIRRGQISDALQSYFKTGEWPKNFTCPELPPIRDLEMIGTVFKPHLFLFYVSLFIIGVLMYLAI</sequence>
<name>A0A2H0RCH1_9BACT</name>
<evidence type="ECO:0000313" key="3">
    <source>
        <dbReference type="Proteomes" id="UP000231602"/>
    </source>
</evidence>
<gene>
    <name evidence="2" type="ORF">COV23_01845</name>
</gene>
<keyword evidence="1" id="KW-1133">Transmembrane helix</keyword>
<comment type="caution">
    <text evidence="2">The sequence shown here is derived from an EMBL/GenBank/DDBJ whole genome shotgun (WGS) entry which is preliminary data.</text>
</comment>